<gene>
    <name evidence="1" type="primary">glpP</name>
    <name evidence="1" type="ORF">ATZ99_15810</name>
</gene>
<dbReference type="PANTHER" id="PTHR35787:SF1">
    <property type="entry name" value="GLYCEROL UPTAKE OPERON ANTITERMINATOR REGULATORY PROTEIN"/>
    <property type="match status" value="1"/>
</dbReference>
<organism evidence="1 2">
    <name type="scientific">Thermovenabulum gondwanense</name>
    <dbReference type="NCBI Taxonomy" id="520767"/>
    <lineage>
        <taxon>Bacteria</taxon>
        <taxon>Bacillati</taxon>
        <taxon>Bacillota</taxon>
        <taxon>Clostridia</taxon>
        <taxon>Thermosediminibacterales</taxon>
        <taxon>Thermosediminibacteraceae</taxon>
        <taxon>Thermovenabulum</taxon>
    </lineage>
</organism>
<dbReference type="GO" id="GO:0006071">
    <property type="term" value="P:glycerol metabolic process"/>
    <property type="evidence" value="ECO:0007669"/>
    <property type="project" value="InterPro"/>
</dbReference>
<dbReference type="InterPro" id="IPR006699">
    <property type="entry name" value="GlpP"/>
</dbReference>
<dbReference type="InterPro" id="IPR013785">
    <property type="entry name" value="Aldolase_TIM"/>
</dbReference>
<keyword evidence="2" id="KW-1185">Reference proteome</keyword>
<dbReference type="EMBL" id="LOHZ01000035">
    <property type="protein sequence ID" value="KYO65347.1"/>
    <property type="molecule type" value="Genomic_DNA"/>
</dbReference>
<dbReference type="Proteomes" id="UP000075737">
    <property type="component" value="Unassembled WGS sequence"/>
</dbReference>
<dbReference type="PANTHER" id="PTHR35787">
    <property type="entry name" value="GLYCEROL UPTAKE OPERON ANTITERMINATOR REGULATORY PROTEIN"/>
    <property type="match status" value="1"/>
</dbReference>
<dbReference type="GO" id="GO:0006355">
    <property type="term" value="P:regulation of DNA-templated transcription"/>
    <property type="evidence" value="ECO:0007669"/>
    <property type="project" value="InterPro"/>
</dbReference>
<dbReference type="STRING" id="520767.ATZ99_15810"/>
<comment type="caution">
    <text evidence="1">The sequence shown here is derived from an EMBL/GenBank/DDBJ whole genome shotgun (WGS) entry which is preliminary data.</text>
</comment>
<sequence>MKFLIEDLKSYPVIAAIRDIEKVDDALKERVKTIFLLTGSIFDIRYVVNHIKKAGRRVFIHFDLLDGISKDSVGIRYIAEEIKPDGIITTRTNLVSSAKSEGLFAIQRIFIVDSQAIDTAIKAINQVNPDAVEILPGIVYEAINKISRSIHYPLIAGGLIHEKEQVDEALKAGAMAISTSEEKLWNEVF</sequence>
<dbReference type="SUPFAM" id="SSF110391">
    <property type="entry name" value="GlpP-like"/>
    <property type="match status" value="1"/>
</dbReference>
<dbReference type="AlphaFoldDB" id="A0A161PTR5"/>
<name>A0A161PTR5_9FIRM</name>
<dbReference type="OrthoDB" id="9799580at2"/>
<evidence type="ECO:0000313" key="2">
    <source>
        <dbReference type="Proteomes" id="UP000075737"/>
    </source>
</evidence>
<dbReference type="Pfam" id="PF04309">
    <property type="entry name" value="G3P_antiterm"/>
    <property type="match status" value="1"/>
</dbReference>
<dbReference type="Gene3D" id="3.20.20.70">
    <property type="entry name" value="Aldolase class I"/>
    <property type="match status" value="1"/>
</dbReference>
<dbReference type="PIRSF" id="PIRSF016897">
    <property type="entry name" value="GlpP"/>
    <property type="match status" value="1"/>
</dbReference>
<evidence type="ECO:0000313" key="1">
    <source>
        <dbReference type="EMBL" id="KYO65347.1"/>
    </source>
</evidence>
<proteinExistence type="predicted"/>
<dbReference type="RefSeq" id="WP_068748703.1">
    <property type="nucleotide sequence ID" value="NZ_LOHZ01000035.1"/>
</dbReference>
<reference evidence="1 2" key="1">
    <citation type="submission" date="2015-12" db="EMBL/GenBank/DDBJ databases">
        <title>Draft genome of Thermovenabulum gondwanense isolated from a red thermophilic microbial mat colonisisng an outflow channel of a bore well.</title>
        <authorList>
            <person name="Patel B.K."/>
        </authorList>
    </citation>
    <scope>NUCLEOTIDE SEQUENCE [LARGE SCALE GENOMIC DNA]</scope>
    <source>
        <strain evidence="1 2">R270</strain>
    </source>
</reference>
<accession>A0A161PTR5</accession>
<protein>
    <submittedName>
        <fullName evidence="1">Glycerol uptake operon antiterminator regulatory protein</fullName>
    </submittedName>
</protein>